<protein>
    <submittedName>
        <fullName evidence="9">G protein-coupled receptor</fullName>
    </submittedName>
</protein>
<evidence type="ECO:0000313" key="8">
    <source>
        <dbReference type="Proteomes" id="UP000268014"/>
    </source>
</evidence>
<dbReference type="OMA" id="NITHHAD"/>
<evidence type="ECO:0000256" key="1">
    <source>
        <dbReference type="ARBA" id="ARBA00004141"/>
    </source>
</evidence>
<reference evidence="9" key="1">
    <citation type="submission" date="2017-02" db="UniProtKB">
        <authorList>
            <consortium name="WormBaseParasite"/>
        </authorList>
    </citation>
    <scope>IDENTIFICATION</scope>
</reference>
<keyword evidence="4 6" id="KW-1133">Transmembrane helix</keyword>
<dbReference type="OrthoDB" id="5793097at2759"/>
<feature type="transmembrane region" description="Helical" evidence="6">
    <location>
        <begin position="34"/>
        <end position="55"/>
    </location>
</feature>
<evidence type="ECO:0000313" key="7">
    <source>
        <dbReference type="EMBL" id="VDO85976.1"/>
    </source>
</evidence>
<keyword evidence="5 6" id="KW-0472">Membrane</keyword>
<evidence type="ECO:0000256" key="4">
    <source>
        <dbReference type="ARBA" id="ARBA00022989"/>
    </source>
</evidence>
<dbReference type="GO" id="GO:0016020">
    <property type="term" value="C:membrane"/>
    <property type="evidence" value="ECO:0007669"/>
    <property type="project" value="UniProtKB-SubCell"/>
</dbReference>
<proteinExistence type="inferred from homology"/>
<dbReference type="WBParaSite" id="HPLM_0002079201-mRNA-1">
    <property type="protein sequence ID" value="HPLM_0002079201-mRNA-1"/>
    <property type="gene ID" value="HPLM_0002079201"/>
</dbReference>
<dbReference type="Proteomes" id="UP000268014">
    <property type="component" value="Unassembled WGS sequence"/>
</dbReference>
<feature type="transmembrane region" description="Helical" evidence="6">
    <location>
        <begin position="125"/>
        <end position="145"/>
    </location>
</feature>
<dbReference type="PANTHER" id="PTHR22945:SF40">
    <property type="entry name" value="SERPENTINE RECEPTOR, CLASS D (DELTA)-RELATED"/>
    <property type="match status" value="1"/>
</dbReference>
<comment type="subcellular location">
    <subcellularLocation>
        <location evidence="1">Membrane</location>
        <topology evidence="1">Multi-pass membrane protein</topology>
    </subcellularLocation>
</comment>
<dbReference type="InterPro" id="IPR019421">
    <property type="entry name" value="7TM_GPCR_serpentine_rcpt_Srd"/>
</dbReference>
<evidence type="ECO:0000256" key="3">
    <source>
        <dbReference type="ARBA" id="ARBA00022692"/>
    </source>
</evidence>
<comment type="similarity">
    <text evidence="2">Belongs to the nematode receptor-like protein srd family.</text>
</comment>
<evidence type="ECO:0000313" key="9">
    <source>
        <dbReference type="WBParaSite" id="HPLM_0002079201-mRNA-1"/>
    </source>
</evidence>
<evidence type="ECO:0000256" key="5">
    <source>
        <dbReference type="ARBA" id="ARBA00023136"/>
    </source>
</evidence>
<dbReference type="EMBL" id="UZAF01022575">
    <property type="protein sequence ID" value="VDO85976.1"/>
    <property type="molecule type" value="Genomic_DNA"/>
</dbReference>
<feature type="transmembrane region" description="Helical" evidence="6">
    <location>
        <begin position="67"/>
        <end position="88"/>
    </location>
</feature>
<name>A0A0N4X8V0_HAEPC</name>
<sequence>MDGLIPAGNAIVFVSNGPCSRISSRFCLAVYETLIHALAHGLMSQFISFSYRYYILVNTRIPTRLQLTTICLLVYVPSFFLYVINITHHADPEMLREMVLRYHPTYNLDNHTLTGHYSFAEPSRLVTILYLIIPNIPLYILIAVLRRKTYHILENAAVRLRKCNRRLHIQLMKASLFL</sequence>
<accession>A0A0N4X8V0</accession>
<dbReference type="InterPro" id="IPR050920">
    <property type="entry name" value="Nematode_rcpt-like_delta"/>
</dbReference>
<dbReference type="PANTHER" id="PTHR22945">
    <property type="entry name" value="SERPENTINE RECEPTOR, CLASS D DELTA"/>
    <property type="match status" value="1"/>
</dbReference>
<evidence type="ECO:0000256" key="6">
    <source>
        <dbReference type="SAM" id="Phobius"/>
    </source>
</evidence>
<keyword evidence="8" id="KW-1185">Reference proteome</keyword>
<keyword evidence="3 6" id="KW-0812">Transmembrane</keyword>
<dbReference type="AlphaFoldDB" id="A0A0N4X8V0"/>
<dbReference type="Pfam" id="PF10317">
    <property type="entry name" value="7TM_GPCR_Srd"/>
    <property type="match status" value="1"/>
</dbReference>
<organism evidence="9">
    <name type="scientific">Haemonchus placei</name>
    <name type="common">Barber's pole worm</name>
    <dbReference type="NCBI Taxonomy" id="6290"/>
    <lineage>
        <taxon>Eukaryota</taxon>
        <taxon>Metazoa</taxon>
        <taxon>Ecdysozoa</taxon>
        <taxon>Nematoda</taxon>
        <taxon>Chromadorea</taxon>
        <taxon>Rhabditida</taxon>
        <taxon>Rhabditina</taxon>
        <taxon>Rhabditomorpha</taxon>
        <taxon>Strongyloidea</taxon>
        <taxon>Trichostrongylidae</taxon>
        <taxon>Haemonchus</taxon>
    </lineage>
</organism>
<gene>
    <name evidence="7" type="ORF">HPLM_LOCUS20784</name>
</gene>
<dbReference type="STRING" id="6290.A0A0N4X8V0"/>
<evidence type="ECO:0000256" key="2">
    <source>
        <dbReference type="ARBA" id="ARBA00009166"/>
    </source>
</evidence>
<reference evidence="7 8" key="2">
    <citation type="submission" date="2018-11" db="EMBL/GenBank/DDBJ databases">
        <authorList>
            <consortium name="Pathogen Informatics"/>
        </authorList>
    </citation>
    <scope>NUCLEOTIDE SEQUENCE [LARGE SCALE GENOMIC DNA]</scope>
    <source>
        <strain evidence="7 8">MHpl1</strain>
    </source>
</reference>